<keyword evidence="8 11" id="KW-0131">Cell cycle</keyword>
<name>A0A8C4PY08_EPTBU</name>
<evidence type="ECO:0000256" key="8">
    <source>
        <dbReference type="ARBA" id="ARBA00023306"/>
    </source>
</evidence>
<evidence type="ECO:0000256" key="6">
    <source>
        <dbReference type="ARBA" id="ARBA00022776"/>
    </source>
</evidence>
<evidence type="ECO:0000313" key="13">
    <source>
        <dbReference type="Ensembl" id="ENSEBUP00000003962.1"/>
    </source>
</evidence>
<reference evidence="13" key="1">
    <citation type="submission" date="2025-08" db="UniProtKB">
        <authorList>
            <consortium name="Ensembl"/>
        </authorList>
    </citation>
    <scope>IDENTIFICATION</scope>
</reference>
<proteinExistence type="inferred from homology"/>
<dbReference type="Proteomes" id="UP000694388">
    <property type="component" value="Unplaced"/>
</dbReference>
<evidence type="ECO:0000256" key="7">
    <source>
        <dbReference type="ARBA" id="ARBA00023054"/>
    </source>
</evidence>
<dbReference type="InterPro" id="IPR045143">
    <property type="entry name" value="Spc25"/>
</dbReference>
<evidence type="ECO:0000256" key="10">
    <source>
        <dbReference type="ARBA" id="ARBA00045419"/>
    </source>
</evidence>
<dbReference type="GO" id="GO:0005634">
    <property type="term" value="C:nucleus"/>
    <property type="evidence" value="ECO:0007669"/>
    <property type="project" value="UniProtKB-SubCell"/>
</dbReference>
<dbReference type="GO" id="GO:0007059">
    <property type="term" value="P:chromosome segregation"/>
    <property type="evidence" value="ECO:0007669"/>
    <property type="project" value="InterPro"/>
</dbReference>
<keyword evidence="11" id="KW-0539">Nucleus</keyword>
<protein>
    <recommendedName>
        <fullName evidence="3 11">Kinetochore protein SPC25</fullName>
    </recommendedName>
</protein>
<comment type="subunit">
    <text evidence="11">Component of the NDC80 complex.</text>
</comment>
<keyword evidence="4 11" id="KW-0158">Chromosome</keyword>
<organism evidence="13 14">
    <name type="scientific">Eptatretus burgeri</name>
    <name type="common">Inshore hagfish</name>
    <dbReference type="NCBI Taxonomy" id="7764"/>
    <lineage>
        <taxon>Eukaryota</taxon>
        <taxon>Metazoa</taxon>
        <taxon>Chordata</taxon>
        <taxon>Craniata</taxon>
        <taxon>Vertebrata</taxon>
        <taxon>Cyclostomata</taxon>
        <taxon>Myxini</taxon>
        <taxon>Myxiniformes</taxon>
        <taxon>Myxinidae</taxon>
        <taxon>Eptatretinae</taxon>
        <taxon>Eptatretus</taxon>
    </lineage>
</organism>
<keyword evidence="6 11" id="KW-0498">Mitosis</keyword>
<evidence type="ECO:0000256" key="3">
    <source>
        <dbReference type="ARBA" id="ARBA00013692"/>
    </source>
</evidence>
<reference evidence="13" key="2">
    <citation type="submission" date="2025-09" db="UniProtKB">
        <authorList>
            <consortium name="Ensembl"/>
        </authorList>
    </citation>
    <scope>IDENTIFICATION</scope>
</reference>
<evidence type="ECO:0000256" key="2">
    <source>
        <dbReference type="ARBA" id="ARBA00006379"/>
    </source>
</evidence>
<evidence type="ECO:0000256" key="5">
    <source>
        <dbReference type="ARBA" id="ARBA00022618"/>
    </source>
</evidence>
<keyword evidence="5 11" id="KW-0132">Cell division</keyword>
<comment type="similarity">
    <text evidence="2 11">Belongs to the SPC25 family.</text>
</comment>
<dbReference type="Ensembl" id="ENSEBUT00000004368.1">
    <property type="protein sequence ID" value="ENSEBUP00000003962.1"/>
    <property type="gene ID" value="ENSEBUG00000002823.1"/>
</dbReference>
<dbReference type="CDD" id="cd23784">
    <property type="entry name" value="RWD_Spc25"/>
    <property type="match status" value="1"/>
</dbReference>
<dbReference type="AlphaFoldDB" id="A0A8C4PY08"/>
<keyword evidence="9 11" id="KW-0137">Centromere</keyword>
<dbReference type="PANTHER" id="PTHR14281">
    <property type="entry name" value="KINETOCHORE PROTEIN SPC25-RELATED"/>
    <property type="match status" value="1"/>
</dbReference>
<sequence>MEPREKSSSGEPLPFWKGSLQQKWRQMYHPIAEAISQMPVLSDKHESLMRKMHELAANEQKMSQKNTELLYYIDMFSELLGIEIRRLQGERLQFILWNIDARDPKRTFGFTWYFPVDGGLEVLDIHPNLPAMPVLMEKLKETKNFRLFFLRVRKAFQASL</sequence>
<dbReference type="GO" id="GO:0051301">
    <property type="term" value="P:cell division"/>
    <property type="evidence" value="ECO:0007669"/>
    <property type="project" value="UniProtKB-UniRule"/>
</dbReference>
<evidence type="ECO:0000256" key="11">
    <source>
        <dbReference type="RuleBase" id="RU367150"/>
    </source>
</evidence>
<dbReference type="PANTHER" id="PTHR14281:SF0">
    <property type="entry name" value="KINETOCHORE PROTEIN SPC25"/>
    <property type="match status" value="1"/>
</dbReference>
<comment type="subcellular location">
    <subcellularLocation>
        <location evidence="1">Chromosome</location>
        <location evidence="1">Centromere</location>
    </subcellularLocation>
    <subcellularLocation>
        <location evidence="11">Nucleus</location>
    </subcellularLocation>
    <subcellularLocation>
        <location evidence="11">Chromosome</location>
        <location evidence="11">Centromere</location>
        <location evidence="11">Kinetochore</location>
    </subcellularLocation>
</comment>
<accession>A0A8C4PY08</accession>
<evidence type="ECO:0000256" key="4">
    <source>
        <dbReference type="ARBA" id="ARBA00022454"/>
    </source>
</evidence>
<dbReference type="InterPro" id="IPR013255">
    <property type="entry name" value="Spc25_C"/>
</dbReference>
<keyword evidence="14" id="KW-1185">Reference proteome</keyword>
<comment type="function">
    <text evidence="10">Acts as a component of the essential kinetochore-associated NDC80 complex, which is required for chromosome segregation and spindle checkpoint activity. Required for kinetochore integrity and the organization of stable microtubule binding sites in the outer plate of the kinetochore. The NDC80 complex synergistically enhances the affinity of the SKA1 complex for microtubules and may allow the NDC80 complex to track depolymerizing microtubules.</text>
</comment>
<feature type="domain" description="Chromosome segregation protein Spc25 C-terminal" evidence="12">
    <location>
        <begin position="88"/>
        <end position="157"/>
    </location>
</feature>
<dbReference type="GO" id="GO:0031262">
    <property type="term" value="C:Ndc80 complex"/>
    <property type="evidence" value="ECO:0007669"/>
    <property type="project" value="InterPro"/>
</dbReference>
<evidence type="ECO:0000313" key="14">
    <source>
        <dbReference type="Proteomes" id="UP000694388"/>
    </source>
</evidence>
<keyword evidence="11" id="KW-0995">Kinetochore</keyword>
<dbReference type="Gene3D" id="3.30.457.50">
    <property type="entry name" value="Chromosome segregation protein Spc25"/>
    <property type="match status" value="1"/>
</dbReference>
<dbReference type="Pfam" id="PF08234">
    <property type="entry name" value="Spindle_Spc25"/>
    <property type="match status" value="1"/>
</dbReference>
<evidence type="ECO:0000256" key="9">
    <source>
        <dbReference type="ARBA" id="ARBA00023328"/>
    </source>
</evidence>
<evidence type="ECO:0000259" key="12">
    <source>
        <dbReference type="Pfam" id="PF08234"/>
    </source>
</evidence>
<evidence type="ECO:0000256" key="1">
    <source>
        <dbReference type="ARBA" id="ARBA00004584"/>
    </source>
</evidence>
<keyword evidence="7" id="KW-0175">Coiled coil</keyword>